<dbReference type="Pfam" id="PF09335">
    <property type="entry name" value="VTT_dom"/>
    <property type="match status" value="1"/>
</dbReference>
<protein>
    <submittedName>
        <fullName evidence="8">Deda protein</fullName>
    </submittedName>
</protein>
<keyword evidence="3 6" id="KW-0812">Transmembrane</keyword>
<evidence type="ECO:0000256" key="1">
    <source>
        <dbReference type="ARBA" id="ARBA00004651"/>
    </source>
</evidence>
<accession>A0A0W8F2V7</accession>
<feature type="domain" description="VTT" evidence="7">
    <location>
        <begin position="11"/>
        <end position="79"/>
    </location>
</feature>
<keyword evidence="4 6" id="KW-1133">Transmembrane helix</keyword>
<evidence type="ECO:0000259" key="7">
    <source>
        <dbReference type="Pfam" id="PF09335"/>
    </source>
</evidence>
<dbReference type="AlphaFoldDB" id="A0A0W8F2V7"/>
<dbReference type="PANTHER" id="PTHR30353">
    <property type="entry name" value="INNER MEMBRANE PROTEIN DEDA-RELATED"/>
    <property type="match status" value="1"/>
</dbReference>
<feature type="transmembrane region" description="Helical" evidence="6">
    <location>
        <begin position="90"/>
        <end position="114"/>
    </location>
</feature>
<gene>
    <name evidence="8" type="ORF">ASZ90_015203</name>
</gene>
<comment type="caution">
    <text evidence="8">The sequence shown here is derived from an EMBL/GenBank/DDBJ whole genome shotgun (WGS) entry which is preliminary data.</text>
</comment>
<keyword evidence="2" id="KW-1003">Cell membrane</keyword>
<dbReference type="InterPro" id="IPR032818">
    <property type="entry name" value="DedA-like"/>
</dbReference>
<evidence type="ECO:0000256" key="2">
    <source>
        <dbReference type="ARBA" id="ARBA00022475"/>
    </source>
</evidence>
<keyword evidence="5 6" id="KW-0472">Membrane</keyword>
<evidence type="ECO:0000256" key="5">
    <source>
        <dbReference type="ARBA" id="ARBA00023136"/>
    </source>
</evidence>
<evidence type="ECO:0000256" key="3">
    <source>
        <dbReference type="ARBA" id="ARBA00022692"/>
    </source>
</evidence>
<proteinExistence type="predicted"/>
<dbReference type="InterPro" id="IPR032816">
    <property type="entry name" value="VTT_dom"/>
</dbReference>
<feature type="transmembrane region" description="Helical" evidence="6">
    <location>
        <begin position="64"/>
        <end position="84"/>
    </location>
</feature>
<comment type="subcellular location">
    <subcellularLocation>
        <location evidence="1">Cell membrane</location>
        <topology evidence="1">Multi-pass membrane protein</topology>
    </subcellularLocation>
</comment>
<name>A0A0W8F2V7_9ZZZZ</name>
<dbReference type="GO" id="GO:0005886">
    <property type="term" value="C:plasma membrane"/>
    <property type="evidence" value="ECO:0007669"/>
    <property type="project" value="UniProtKB-SubCell"/>
</dbReference>
<dbReference type="PANTHER" id="PTHR30353:SF15">
    <property type="entry name" value="INNER MEMBRANE PROTEIN YABI"/>
    <property type="match status" value="1"/>
</dbReference>
<reference evidence="8" key="1">
    <citation type="journal article" date="2015" name="Proc. Natl. Acad. Sci. U.S.A.">
        <title>Networks of energetic and metabolic interactions define dynamics in microbial communities.</title>
        <authorList>
            <person name="Embree M."/>
            <person name="Liu J.K."/>
            <person name="Al-Bassam M.M."/>
            <person name="Zengler K."/>
        </authorList>
    </citation>
    <scope>NUCLEOTIDE SEQUENCE</scope>
</reference>
<organism evidence="8">
    <name type="scientific">hydrocarbon metagenome</name>
    <dbReference type="NCBI Taxonomy" id="938273"/>
    <lineage>
        <taxon>unclassified sequences</taxon>
        <taxon>metagenomes</taxon>
        <taxon>ecological metagenomes</taxon>
    </lineage>
</organism>
<evidence type="ECO:0000313" key="8">
    <source>
        <dbReference type="EMBL" id="KUG15153.1"/>
    </source>
</evidence>
<evidence type="ECO:0000256" key="4">
    <source>
        <dbReference type="ARBA" id="ARBA00022989"/>
    </source>
</evidence>
<evidence type="ECO:0000256" key="6">
    <source>
        <dbReference type="SAM" id="Phobius"/>
    </source>
</evidence>
<sequence>MRVLRERFPEIVRTEHIERTSRYFARFGKKTVFIGRFIPVIRTFVPLLAGVGRMERRAFATYNILSAACWALLVTGAGYLLGKLPWIQEYIALILFVVLVFTLVTLMVILAALVHGTWKKKLIRGSA</sequence>
<dbReference type="EMBL" id="LNQE01001582">
    <property type="protein sequence ID" value="KUG15153.1"/>
    <property type="molecule type" value="Genomic_DNA"/>
</dbReference>